<dbReference type="InterPro" id="IPR017871">
    <property type="entry name" value="ABC_transporter-like_CS"/>
</dbReference>
<keyword evidence="2 7" id="KW-0812">Transmembrane</keyword>
<dbReference type="SMART" id="SM00382">
    <property type="entry name" value="AAA"/>
    <property type="match status" value="1"/>
</dbReference>
<keyword evidence="6 7" id="KW-0472">Membrane</keyword>
<dbReference type="GO" id="GO:0005886">
    <property type="term" value="C:plasma membrane"/>
    <property type="evidence" value="ECO:0007669"/>
    <property type="project" value="UniProtKB-SubCell"/>
</dbReference>
<dbReference type="GO" id="GO:0034040">
    <property type="term" value="F:ATPase-coupled lipid transmembrane transporter activity"/>
    <property type="evidence" value="ECO:0007669"/>
    <property type="project" value="TreeGrafter"/>
</dbReference>
<evidence type="ECO:0000256" key="3">
    <source>
        <dbReference type="ARBA" id="ARBA00022741"/>
    </source>
</evidence>
<dbReference type="InterPro" id="IPR027417">
    <property type="entry name" value="P-loop_NTPase"/>
</dbReference>
<dbReference type="Proteomes" id="UP000823935">
    <property type="component" value="Unassembled WGS sequence"/>
</dbReference>
<sequence>MKKKRPAYSVFSNFSWSLKMLLRYSKAALFLTALLVPVNIGVRYLEIYLPSLVVSEVTDGQPLKHALLPTGIVLLLIMIGYAAIQALGQIRTSALGIYRYKMTDLVTRKQLSMFYQTYEQKEVRDLAGRARIATEMWNGVQPLTDIVYSGFGMIENLLGYLLFGSVISFASPWLVPILTVAPAVNILSVKAYNKWEYAHRSKMTDLNQKLAYVEELPDDFSAAKDIRIYSMASWLRECYCDLSGQRAKWDRKTVKRSFLSRIADLAVILIRDGGAYALLISMFRGGEIGIDEFVLYFAAISSFASWVDGIISCWNRANTVSLRLCDFREFADYPEYDGSGTARAADHMNTVPEIEFRNVSFRYDGAGQDTIHDLSFRIRRGEKLALVGLNGAGKTTLVKLLCGLYRPVSGEIYFNGIPLADFKREEYYKLISPVFQEVRTAFFSLAETVSGKSTEETDLKNAEICMRRAGLGAKLDALPDGIHTKLNKKVHENGTELSGGEAQKLMLARALYKDAPLLVLDEPTAALDPIAESKIYTEFNDMAKNKTALFISHRLASTAFCDRIILLENGNIAVFIHICIRITINPA</sequence>
<evidence type="ECO:0000256" key="6">
    <source>
        <dbReference type="ARBA" id="ARBA00023136"/>
    </source>
</evidence>
<dbReference type="InterPro" id="IPR039421">
    <property type="entry name" value="Type_1_exporter"/>
</dbReference>
<dbReference type="EMBL" id="DVIQ01000014">
    <property type="protein sequence ID" value="HIS30376.1"/>
    <property type="molecule type" value="Genomic_DNA"/>
</dbReference>
<protein>
    <submittedName>
        <fullName evidence="9">ATP-binding cassette domain-containing protein</fullName>
    </submittedName>
</protein>
<evidence type="ECO:0000256" key="5">
    <source>
        <dbReference type="ARBA" id="ARBA00022989"/>
    </source>
</evidence>
<evidence type="ECO:0000259" key="8">
    <source>
        <dbReference type="PROSITE" id="PS50893"/>
    </source>
</evidence>
<name>A0A9D1JIQ6_9FIRM</name>
<comment type="caution">
    <text evidence="9">The sequence shown here is derived from an EMBL/GenBank/DDBJ whole genome shotgun (WGS) entry which is preliminary data.</text>
</comment>
<keyword evidence="3" id="KW-0547">Nucleotide-binding</keyword>
<evidence type="ECO:0000313" key="9">
    <source>
        <dbReference type="EMBL" id="HIS30376.1"/>
    </source>
</evidence>
<keyword evidence="5 7" id="KW-1133">Transmembrane helix</keyword>
<dbReference type="PROSITE" id="PS50893">
    <property type="entry name" value="ABC_TRANSPORTER_2"/>
    <property type="match status" value="1"/>
</dbReference>
<dbReference type="SUPFAM" id="SSF90123">
    <property type="entry name" value="ABC transporter transmembrane region"/>
    <property type="match status" value="1"/>
</dbReference>
<dbReference type="Gene3D" id="1.20.1560.10">
    <property type="entry name" value="ABC transporter type 1, transmembrane domain"/>
    <property type="match status" value="1"/>
</dbReference>
<dbReference type="GO" id="GO:0016887">
    <property type="term" value="F:ATP hydrolysis activity"/>
    <property type="evidence" value="ECO:0007669"/>
    <property type="project" value="InterPro"/>
</dbReference>
<evidence type="ECO:0000256" key="1">
    <source>
        <dbReference type="ARBA" id="ARBA00004651"/>
    </source>
</evidence>
<dbReference type="AlphaFoldDB" id="A0A9D1JIQ6"/>
<organism evidence="9 10">
    <name type="scientific">Candidatus Limivivens intestinipullorum</name>
    <dbReference type="NCBI Taxonomy" id="2840858"/>
    <lineage>
        <taxon>Bacteria</taxon>
        <taxon>Bacillati</taxon>
        <taxon>Bacillota</taxon>
        <taxon>Clostridia</taxon>
        <taxon>Lachnospirales</taxon>
        <taxon>Lachnospiraceae</taxon>
        <taxon>Lachnospiraceae incertae sedis</taxon>
        <taxon>Candidatus Limivivens</taxon>
    </lineage>
</organism>
<evidence type="ECO:0000256" key="4">
    <source>
        <dbReference type="ARBA" id="ARBA00022840"/>
    </source>
</evidence>
<dbReference type="Gene3D" id="3.40.50.300">
    <property type="entry name" value="P-loop containing nucleotide triphosphate hydrolases"/>
    <property type="match status" value="1"/>
</dbReference>
<reference evidence="9" key="1">
    <citation type="submission" date="2020-10" db="EMBL/GenBank/DDBJ databases">
        <authorList>
            <person name="Gilroy R."/>
        </authorList>
    </citation>
    <scope>NUCLEOTIDE SEQUENCE</scope>
    <source>
        <strain evidence="9">CHK190-19873</strain>
    </source>
</reference>
<dbReference type="PANTHER" id="PTHR24221:SF646">
    <property type="entry name" value="HAEMOLYSIN SECRETION ATP-BINDING PROTEIN"/>
    <property type="match status" value="1"/>
</dbReference>
<proteinExistence type="predicted"/>
<evidence type="ECO:0000256" key="7">
    <source>
        <dbReference type="SAM" id="Phobius"/>
    </source>
</evidence>
<dbReference type="SUPFAM" id="SSF52540">
    <property type="entry name" value="P-loop containing nucleoside triphosphate hydrolases"/>
    <property type="match status" value="1"/>
</dbReference>
<comment type="subcellular location">
    <subcellularLocation>
        <location evidence="1">Cell membrane</location>
        <topology evidence="1">Multi-pass membrane protein</topology>
    </subcellularLocation>
</comment>
<keyword evidence="4 9" id="KW-0067">ATP-binding</keyword>
<dbReference type="PROSITE" id="PS00211">
    <property type="entry name" value="ABC_TRANSPORTER_1"/>
    <property type="match status" value="1"/>
</dbReference>
<dbReference type="InterPro" id="IPR036640">
    <property type="entry name" value="ABC1_TM_sf"/>
</dbReference>
<dbReference type="InterPro" id="IPR003593">
    <property type="entry name" value="AAA+_ATPase"/>
</dbReference>
<evidence type="ECO:0000256" key="2">
    <source>
        <dbReference type="ARBA" id="ARBA00022692"/>
    </source>
</evidence>
<feature type="transmembrane region" description="Helical" evidence="7">
    <location>
        <begin position="65"/>
        <end position="84"/>
    </location>
</feature>
<reference evidence="9" key="2">
    <citation type="journal article" date="2021" name="PeerJ">
        <title>Extensive microbial diversity within the chicken gut microbiome revealed by metagenomics and culture.</title>
        <authorList>
            <person name="Gilroy R."/>
            <person name="Ravi A."/>
            <person name="Getino M."/>
            <person name="Pursley I."/>
            <person name="Horton D.L."/>
            <person name="Alikhan N.F."/>
            <person name="Baker D."/>
            <person name="Gharbi K."/>
            <person name="Hall N."/>
            <person name="Watson M."/>
            <person name="Adriaenssens E.M."/>
            <person name="Foster-Nyarko E."/>
            <person name="Jarju S."/>
            <person name="Secka A."/>
            <person name="Antonio M."/>
            <person name="Oren A."/>
            <person name="Chaudhuri R.R."/>
            <person name="La Ragione R."/>
            <person name="Hildebrand F."/>
            <person name="Pallen M.J."/>
        </authorList>
    </citation>
    <scope>NUCLEOTIDE SEQUENCE</scope>
    <source>
        <strain evidence="9">CHK190-19873</strain>
    </source>
</reference>
<dbReference type="Pfam" id="PF00005">
    <property type="entry name" value="ABC_tran"/>
    <property type="match status" value="1"/>
</dbReference>
<accession>A0A9D1JIQ6</accession>
<gene>
    <name evidence="9" type="ORF">IAB44_02340</name>
</gene>
<dbReference type="PANTHER" id="PTHR24221">
    <property type="entry name" value="ATP-BINDING CASSETTE SUB-FAMILY B"/>
    <property type="match status" value="1"/>
</dbReference>
<dbReference type="CDD" id="cd03228">
    <property type="entry name" value="ABCC_MRP_Like"/>
    <property type="match status" value="1"/>
</dbReference>
<feature type="domain" description="ABC transporter" evidence="8">
    <location>
        <begin position="354"/>
        <end position="586"/>
    </location>
</feature>
<dbReference type="GO" id="GO:0005524">
    <property type="term" value="F:ATP binding"/>
    <property type="evidence" value="ECO:0007669"/>
    <property type="project" value="UniProtKB-KW"/>
</dbReference>
<dbReference type="InterPro" id="IPR003439">
    <property type="entry name" value="ABC_transporter-like_ATP-bd"/>
</dbReference>
<evidence type="ECO:0000313" key="10">
    <source>
        <dbReference type="Proteomes" id="UP000823935"/>
    </source>
</evidence>